<organism evidence="3 4">
    <name type="scientific">Sorangium cellulosum (strain So ce56)</name>
    <name type="common">Polyangium cellulosum (strain So ce56)</name>
    <dbReference type="NCBI Taxonomy" id="448385"/>
    <lineage>
        <taxon>Bacteria</taxon>
        <taxon>Pseudomonadati</taxon>
        <taxon>Myxococcota</taxon>
        <taxon>Polyangia</taxon>
        <taxon>Polyangiales</taxon>
        <taxon>Polyangiaceae</taxon>
        <taxon>Sorangium</taxon>
    </lineage>
</organism>
<protein>
    <recommendedName>
        <fullName evidence="5">CobQ/CobB/MinD/ParA nucleotide binding domain-containing protein</fullName>
    </recommendedName>
</protein>
<proteinExistence type="predicted"/>
<dbReference type="NCBIfam" id="NF047398">
    <property type="entry name" value="AAA_KGGVGR"/>
    <property type="match status" value="1"/>
</dbReference>
<dbReference type="InterPro" id="IPR027417">
    <property type="entry name" value="P-loop_NTPase"/>
</dbReference>
<evidence type="ECO:0000313" key="4">
    <source>
        <dbReference type="Proteomes" id="UP000002139"/>
    </source>
</evidence>
<dbReference type="GO" id="GO:0005829">
    <property type="term" value="C:cytosol"/>
    <property type="evidence" value="ECO:0007669"/>
    <property type="project" value="TreeGrafter"/>
</dbReference>
<dbReference type="OrthoDB" id="580767at2"/>
<dbReference type="KEGG" id="scl:sce6644"/>
<dbReference type="Gene3D" id="3.40.50.300">
    <property type="entry name" value="P-loop containing nucleotide triphosphate hydrolases"/>
    <property type="match status" value="1"/>
</dbReference>
<dbReference type="InterPro" id="IPR050625">
    <property type="entry name" value="ParA/MinD_ATPase"/>
</dbReference>
<gene>
    <name evidence="3" type="ordered locus">sce6644</name>
</gene>
<dbReference type="GO" id="GO:0016887">
    <property type="term" value="F:ATP hydrolysis activity"/>
    <property type="evidence" value="ECO:0007669"/>
    <property type="project" value="TreeGrafter"/>
</dbReference>
<dbReference type="SUPFAM" id="SSF52540">
    <property type="entry name" value="P-loop containing nucleoside triphosphate hydrolases"/>
    <property type="match status" value="1"/>
</dbReference>
<evidence type="ECO:0000256" key="1">
    <source>
        <dbReference type="ARBA" id="ARBA00022741"/>
    </source>
</evidence>
<evidence type="ECO:0000256" key="2">
    <source>
        <dbReference type="ARBA" id="ARBA00022840"/>
    </source>
</evidence>
<evidence type="ECO:0008006" key="5">
    <source>
        <dbReference type="Google" id="ProtNLM"/>
    </source>
</evidence>
<reference evidence="3 4" key="1">
    <citation type="journal article" date="2007" name="Nat. Biotechnol.">
        <title>Complete genome sequence of the myxobacterium Sorangium cellulosum.</title>
        <authorList>
            <person name="Schneiker S."/>
            <person name="Perlova O."/>
            <person name="Kaiser O."/>
            <person name="Gerth K."/>
            <person name="Alici A."/>
            <person name="Altmeyer M.O."/>
            <person name="Bartels D."/>
            <person name="Bekel T."/>
            <person name="Beyer S."/>
            <person name="Bode E."/>
            <person name="Bode H.B."/>
            <person name="Bolten C.J."/>
            <person name="Choudhuri J.V."/>
            <person name="Doss S."/>
            <person name="Elnakady Y.A."/>
            <person name="Frank B."/>
            <person name="Gaigalat L."/>
            <person name="Goesmann A."/>
            <person name="Groeger C."/>
            <person name="Gross F."/>
            <person name="Jelsbak L."/>
            <person name="Jelsbak L."/>
            <person name="Kalinowski J."/>
            <person name="Kegler C."/>
            <person name="Knauber T."/>
            <person name="Konietzny S."/>
            <person name="Kopp M."/>
            <person name="Krause L."/>
            <person name="Krug D."/>
            <person name="Linke B."/>
            <person name="Mahmud T."/>
            <person name="Martinez-Arias R."/>
            <person name="McHardy A.C."/>
            <person name="Merai M."/>
            <person name="Meyer F."/>
            <person name="Mormann S."/>
            <person name="Munoz-Dorado J."/>
            <person name="Perez J."/>
            <person name="Pradella S."/>
            <person name="Rachid S."/>
            <person name="Raddatz G."/>
            <person name="Rosenau F."/>
            <person name="Rueckert C."/>
            <person name="Sasse F."/>
            <person name="Scharfe M."/>
            <person name="Schuster S.C."/>
            <person name="Suen G."/>
            <person name="Treuner-Lange A."/>
            <person name="Velicer G.J."/>
            <person name="Vorholter F.-J."/>
            <person name="Weissman K.J."/>
            <person name="Welch R.D."/>
            <person name="Wenzel S.C."/>
            <person name="Whitworth D.E."/>
            <person name="Wilhelm S."/>
            <person name="Wittmann C."/>
            <person name="Bloecker H."/>
            <person name="Puehler A."/>
            <person name="Mueller R."/>
        </authorList>
    </citation>
    <scope>NUCLEOTIDE SEQUENCE [LARGE SCALE GENOMIC DNA]</scope>
    <source>
        <strain evidence="4">So ce56</strain>
    </source>
</reference>
<dbReference type="PANTHER" id="PTHR43384">
    <property type="entry name" value="SEPTUM SITE-DETERMINING PROTEIN MIND HOMOLOG, CHLOROPLASTIC-RELATED"/>
    <property type="match status" value="1"/>
</dbReference>
<dbReference type="EMBL" id="AM746676">
    <property type="protein sequence ID" value="CAN96813.1"/>
    <property type="molecule type" value="Genomic_DNA"/>
</dbReference>
<dbReference type="GO" id="GO:0051782">
    <property type="term" value="P:negative regulation of cell division"/>
    <property type="evidence" value="ECO:0007669"/>
    <property type="project" value="TreeGrafter"/>
</dbReference>
<dbReference type="GO" id="GO:0005524">
    <property type="term" value="F:ATP binding"/>
    <property type="evidence" value="ECO:0007669"/>
    <property type="project" value="UniProtKB-KW"/>
</dbReference>
<sequence>MTPLYTWRDVERALRGEEAPPWLEVSADLEALNVTCAPGRRAEVARRLADVFGPKIAVDGVTLALESTLEAPRSLRIEIHESGEDATPSPHVVRPLWTDAKEVPAHILPLPEGSPRLAAFYSYKGGVGRTTTLLATLGALIEPPPRGGHVLVVDADLEAPGLTFEIPGPPDRFCLLDFLALVHDADDWRAVLPLATERLRLNSEGVELSGGRATFYFLPSHRDKEQLFAQPVTIEQVVRGPGRAHVIAEALAALGQALGVDVVLLDLRAGVTELSSPLLLDPRVQTILVTSCSGQSIRGTTFVLERMRSRVRKERRPEVVLSMIPPSFTSEAIARLSGDLQDSIPHAADDIAEEAVQGNVHEARFAEELIRFDSVEHLLRDLLPGTDLGKRAAPRLAALLAPRVTPAVTASPDPSARGLKAVAAEARKLEYAEGNAKLGLLVTPALAALVDQFPMGLPAAVVLGAKGAGKTFAWGQMVLAGDWRKFSTLVSSSAPALPLPGQHQAFVFPLLSPANKQPDLAAKVADAERLVWEALGPGTEAPLTEDAMRTDLDRAPTRDTDDTEFWTRRVAARLGLPATAGVSVEAVAAALAKRGVAVCLAIDGIEDSFQPGPQSPLSEGQQRLLRDLLQRFTLRVRDLRSPHLGVVTFVRRDLAQAAIVQNFGQFEALHGKFSIVWTSTEALRLVAWILDRAGLHVIDPERIPLAPYDELRQGLKAFWGDRLGSERSREAHTDRWVVAALSDFQGRLQARDLVRLVRVAAEKVPDEPKLTPRSLRDALVECSAAKIKELEVEIPGLLPLFERLRKAPEERRKIPFQAEDFELTRAEVTFLETHGVVIRVEQDELYLPEIVRHGLGFRMDKGRRARVLALYRAAQARRP</sequence>
<name>A9GPW8_SORC5</name>
<keyword evidence="2" id="KW-0067">ATP-binding</keyword>
<dbReference type="eggNOG" id="COG1192">
    <property type="taxonomic scope" value="Bacteria"/>
</dbReference>
<keyword evidence="4" id="KW-1185">Reference proteome</keyword>
<dbReference type="PANTHER" id="PTHR43384:SF6">
    <property type="entry name" value="SEPTUM SITE-DETERMINING PROTEIN MIND HOMOLOG, CHLOROPLASTIC"/>
    <property type="match status" value="1"/>
</dbReference>
<dbReference type="Proteomes" id="UP000002139">
    <property type="component" value="Chromosome"/>
</dbReference>
<evidence type="ECO:0000313" key="3">
    <source>
        <dbReference type="EMBL" id="CAN96813.1"/>
    </source>
</evidence>
<dbReference type="AlphaFoldDB" id="A9GPW8"/>
<dbReference type="HOGENOM" id="CLU_014171_0_0_7"/>
<accession>A9GPW8</accession>
<keyword evidence="1" id="KW-0547">Nucleotide-binding</keyword>
<dbReference type="STRING" id="448385.sce6644"/>
<dbReference type="RefSeq" id="WP_012239257.1">
    <property type="nucleotide sequence ID" value="NC_010162.1"/>
</dbReference>
<dbReference type="GO" id="GO:0009898">
    <property type="term" value="C:cytoplasmic side of plasma membrane"/>
    <property type="evidence" value="ECO:0007669"/>
    <property type="project" value="TreeGrafter"/>
</dbReference>